<keyword evidence="5" id="KW-0539">Nucleus</keyword>
<name>A0AAW2RAG1_9LAMI</name>
<reference evidence="9" key="1">
    <citation type="submission" date="2020-06" db="EMBL/GenBank/DDBJ databases">
        <authorList>
            <person name="Li T."/>
            <person name="Hu X."/>
            <person name="Zhang T."/>
            <person name="Song X."/>
            <person name="Zhang H."/>
            <person name="Dai N."/>
            <person name="Sheng W."/>
            <person name="Hou X."/>
            <person name="Wei L."/>
        </authorList>
    </citation>
    <scope>NUCLEOTIDE SEQUENCE</scope>
    <source>
        <strain evidence="9">KEN8</strain>
        <tissue evidence="9">Leaf</tissue>
    </source>
</reference>
<evidence type="ECO:0000256" key="7">
    <source>
        <dbReference type="SAM" id="MobiDB-lite"/>
    </source>
</evidence>
<feature type="domain" description="PHD-type" evidence="8">
    <location>
        <begin position="579"/>
        <end position="624"/>
    </location>
</feature>
<feature type="compositionally biased region" description="Acidic residues" evidence="7">
    <location>
        <begin position="400"/>
        <end position="412"/>
    </location>
</feature>
<feature type="compositionally biased region" description="Basic and acidic residues" evidence="7">
    <location>
        <begin position="236"/>
        <end position="248"/>
    </location>
</feature>
<evidence type="ECO:0000256" key="5">
    <source>
        <dbReference type="ARBA" id="ARBA00023242"/>
    </source>
</evidence>
<dbReference type="Gene3D" id="3.30.40.10">
    <property type="entry name" value="Zinc/RING finger domain, C3HC4 (zinc finger)"/>
    <property type="match status" value="1"/>
</dbReference>
<sequence length="894" mass="99510">MFERSGGGRSKEFGVGSSHRNLPVDKHNQDSYFNDSSSGRSKGVEYTGLRDKGPELEEDEAHMPISLLRLKYQEAGNEPIRLQGKNGVLKVMVNKKKKIDLHPHLKNYDPTGVEGRVGSRSENVVKKDLSTALPVYPASKPPEKRGLFVDKEKTIRKEKMEVKLEKVKSILSKGIKARESETNGMNTDIKARESRVDGTDTALKLAPPAPQACSSKKGVKKEEERTPPPENVTPVKVKEGKEGKEGKAKRGGSTEKQMLREKIRGMLTDAGWTIDYRPRRNRDYLDAVYINPSGTAYWSIIKAYDALKKQLEEDNTKSKSSVGSPSFAPLSEDLIHKLTRQTKKKIEEEMKRKIKEDGMTKNARRSAVRDDGETSGSDQNEERLSSYMKQNSKSRGGELQDMDQESDDDLSDDSANKKLGKIKFGKSSITSRSNVLQGRTSKVIGRCTLLVRGSDRGENSESDGYVPYRGKRTVLAWLIDSGTAKLSEKVQYMNRRRTRVMLEGWITRDGIHCGCCSKILTVSKFELHAGSKLRQPFQNIFLESGVSLLQCQLDAWNRQGESLIQDFHTVDVDGDDPDDDTCGICGDGGALICCDSCPSTFHQICLGIQMLPLGDWHCPNCTCKICGDAGENVAEGNVTTADEILRCSFYHKSCSEGVHALPLSCGASFCGLKCQEVLASVFFLGSITRTMIIWIFMVSIQRTDVSDTSHRGFPQKVESNSKLAVALSIMDECFLPIIDRRSGINMIHSVVYNCGNKVKKAVGYYNCYLRRHYIQNAFWNNKSLTFEDSMNPSCRDAIIGTPEITGGKGCVAPLSATETALLVRVTEGTVLAKLSISIPAISEHLNTWTRVFGFHQLEDVLRREIKSWNMLYFRDGYVAETVGEARNSDGKHAF</sequence>
<reference evidence="9" key="2">
    <citation type="journal article" date="2024" name="Plant">
        <title>Genomic evolution and insights into agronomic trait innovations of Sesamum species.</title>
        <authorList>
            <person name="Miao H."/>
            <person name="Wang L."/>
            <person name="Qu L."/>
            <person name="Liu H."/>
            <person name="Sun Y."/>
            <person name="Le M."/>
            <person name="Wang Q."/>
            <person name="Wei S."/>
            <person name="Zheng Y."/>
            <person name="Lin W."/>
            <person name="Duan Y."/>
            <person name="Cao H."/>
            <person name="Xiong S."/>
            <person name="Wang X."/>
            <person name="Wei L."/>
            <person name="Li C."/>
            <person name="Ma Q."/>
            <person name="Ju M."/>
            <person name="Zhao R."/>
            <person name="Li G."/>
            <person name="Mu C."/>
            <person name="Tian Q."/>
            <person name="Mei H."/>
            <person name="Zhang T."/>
            <person name="Gao T."/>
            <person name="Zhang H."/>
        </authorList>
    </citation>
    <scope>NUCLEOTIDE SEQUENCE</scope>
    <source>
        <strain evidence="9">KEN8</strain>
    </source>
</reference>
<evidence type="ECO:0000256" key="1">
    <source>
        <dbReference type="ARBA" id="ARBA00004123"/>
    </source>
</evidence>
<evidence type="ECO:0000256" key="2">
    <source>
        <dbReference type="ARBA" id="ARBA00022723"/>
    </source>
</evidence>
<gene>
    <name evidence="9" type="ORF">Scaly_0779200</name>
</gene>
<keyword evidence="3 6" id="KW-0863">Zinc-finger</keyword>
<dbReference type="InterPro" id="IPR001965">
    <property type="entry name" value="Znf_PHD"/>
</dbReference>
<dbReference type="GO" id="GO:0003714">
    <property type="term" value="F:transcription corepressor activity"/>
    <property type="evidence" value="ECO:0007669"/>
    <property type="project" value="InterPro"/>
</dbReference>
<dbReference type="InterPro" id="IPR019786">
    <property type="entry name" value="Zinc_finger_PHD-type_CS"/>
</dbReference>
<dbReference type="PANTHER" id="PTHR46309:SF1">
    <property type="entry name" value="PHD FINGER PROTEIN 12"/>
    <property type="match status" value="1"/>
</dbReference>
<keyword evidence="4" id="KW-0862">Zinc</keyword>
<dbReference type="SUPFAM" id="SSF57903">
    <property type="entry name" value="FYVE/PHD zinc finger"/>
    <property type="match status" value="1"/>
</dbReference>
<dbReference type="EMBL" id="JACGWM010000004">
    <property type="protein sequence ID" value="KAL0376616.1"/>
    <property type="molecule type" value="Genomic_DNA"/>
</dbReference>
<dbReference type="InterPro" id="IPR042163">
    <property type="entry name" value="PHF12"/>
</dbReference>
<keyword evidence="2" id="KW-0479">Metal-binding</keyword>
<feature type="region of interest" description="Disordered" evidence="7">
    <location>
        <begin position="351"/>
        <end position="414"/>
    </location>
</feature>
<feature type="compositionally biased region" description="Polar residues" evidence="7">
    <location>
        <begin position="30"/>
        <end position="40"/>
    </location>
</feature>
<protein>
    <submittedName>
        <fullName evidence="9">Increased DNA methylation 1</fullName>
    </submittedName>
</protein>
<dbReference type="AlphaFoldDB" id="A0AAW2RAG1"/>
<dbReference type="PROSITE" id="PS50016">
    <property type="entry name" value="ZF_PHD_2"/>
    <property type="match status" value="1"/>
</dbReference>
<evidence type="ECO:0000256" key="6">
    <source>
        <dbReference type="PROSITE-ProRule" id="PRU00146"/>
    </source>
</evidence>
<feature type="region of interest" description="Disordered" evidence="7">
    <location>
        <begin position="202"/>
        <end position="256"/>
    </location>
</feature>
<dbReference type="Pfam" id="PF00628">
    <property type="entry name" value="PHD"/>
    <property type="match status" value="1"/>
</dbReference>
<dbReference type="InterPro" id="IPR011011">
    <property type="entry name" value="Znf_FYVE_PHD"/>
</dbReference>
<dbReference type="InterPro" id="IPR032308">
    <property type="entry name" value="TDBD"/>
</dbReference>
<comment type="subcellular location">
    <subcellularLocation>
        <location evidence="1">Nucleus</location>
    </subcellularLocation>
</comment>
<feature type="region of interest" description="Disordered" evidence="7">
    <location>
        <begin position="1"/>
        <end position="60"/>
    </location>
</feature>
<dbReference type="Pfam" id="PF16135">
    <property type="entry name" value="TDBD"/>
    <property type="match status" value="1"/>
</dbReference>
<dbReference type="PANTHER" id="PTHR46309">
    <property type="entry name" value="PHD FINGER PROTEIN 12"/>
    <property type="match status" value="1"/>
</dbReference>
<evidence type="ECO:0000256" key="3">
    <source>
        <dbReference type="ARBA" id="ARBA00022771"/>
    </source>
</evidence>
<comment type="caution">
    <text evidence="9">The sequence shown here is derived from an EMBL/GenBank/DDBJ whole genome shotgun (WGS) entry which is preliminary data.</text>
</comment>
<dbReference type="CDD" id="cd15532">
    <property type="entry name" value="PHD2_CHD_II"/>
    <property type="match status" value="1"/>
</dbReference>
<dbReference type="InterPro" id="IPR054292">
    <property type="entry name" value="DUF7028"/>
</dbReference>
<dbReference type="SMART" id="SM00249">
    <property type="entry name" value="PHD"/>
    <property type="match status" value="1"/>
</dbReference>
<dbReference type="GO" id="GO:0006357">
    <property type="term" value="P:regulation of transcription by RNA polymerase II"/>
    <property type="evidence" value="ECO:0007669"/>
    <property type="project" value="TreeGrafter"/>
</dbReference>
<dbReference type="InterPro" id="IPR013083">
    <property type="entry name" value="Znf_RING/FYVE/PHD"/>
</dbReference>
<evidence type="ECO:0000313" key="9">
    <source>
        <dbReference type="EMBL" id="KAL0376616.1"/>
    </source>
</evidence>
<evidence type="ECO:0000259" key="8">
    <source>
        <dbReference type="PROSITE" id="PS50016"/>
    </source>
</evidence>
<proteinExistence type="predicted"/>
<dbReference type="GO" id="GO:0005634">
    <property type="term" value="C:nucleus"/>
    <property type="evidence" value="ECO:0007669"/>
    <property type="project" value="UniProtKB-SubCell"/>
</dbReference>
<evidence type="ECO:0000256" key="4">
    <source>
        <dbReference type="ARBA" id="ARBA00022833"/>
    </source>
</evidence>
<organism evidence="9">
    <name type="scientific">Sesamum calycinum</name>
    <dbReference type="NCBI Taxonomy" id="2727403"/>
    <lineage>
        <taxon>Eukaryota</taxon>
        <taxon>Viridiplantae</taxon>
        <taxon>Streptophyta</taxon>
        <taxon>Embryophyta</taxon>
        <taxon>Tracheophyta</taxon>
        <taxon>Spermatophyta</taxon>
        <taxon>Magnoliopsida</taxon>
        <taxon>eudicotyledons</taxon>
        <taxon>Gunneridae</taxon>
        <taxon>Pentapetalae</taxon>
        <taxon>asterids</taxon>
        <taxon>lamiids</taxon>
        <taxon>Lamiales</taxon>
        <taxon>Pedaliaceae</taxon>
        <taxon>Sesamum</taxon>
    </lineage>
</organism>
<dbReference type="Pfam" id="PF22970">
    <property type="entry name" value="DUF7028"/>
    <property type="match status" value="1"/>
</dbReference>
<dbReference type="PROSITE" id="PS01359">
    <property type="entry name" value="ZF_PHD_1"/>
    <property type="match status" value="1"/>
</dbReference>
<dbReference type="GO" id="GO:0008270">
    <property type="term" value="F:zinc ion binding"/>
    <property type="evidence" value="ECO:0007669"/>
    <property type="project" value="UniProtKB-KW"/>
</dbReference>
<accession>A0AAW2RAG1</accession>
<dbReference type="InterPro" id="IPR019787">
    <property type="entry name" value="Znf_PHD-finger"/>
</dbReference>